<dbReference type="GO" id="GO:0004765">
    <property type="term" value="F:shikimate kinase activity"/>
    <property type="evidence" value="ECO:0007669"/>
    <property type="project" value="UniProtKB-UniRule"/>
</dbReference>
<dbReference type="GO" id="GO:0009423">
    <property type="term" value="P:chorismate biosynthetic process"/>
    <property type="evidence" value="ECO:0007669"/>
    <property type="project" value="UniProtKB-UniRule"/>
</dbReference>
<feature type="binding site" evidence="7">
    <location>
        <position position="25"/>
    </location>
    <ligand>
        <name>substrate</name>
    </ligand>
</feature>
<dbReference type="Pfam" id="PF01202">
    <property type="entry name" value="SKI"/>
    <property type="match status" value="1"/>
</dbReference>
<proteinExistence type="inferred from homology"/>
<comment type="function">
    <text evidence="7">Catalyzes the specific phosphorylation of the 3-hydroxyl group of shikimic acid using ATP as a cosubstrate.</text>
</comment>
<accession>A0A9D1HBP1</accession>
<comment type="similarity">
    <text evidence="7">Belongs to the shikimate kinase family.</text>
</comment>
<comment type="subcellular location">
    <subcellularLocation>
        <location evidence="7">Cytoplasm</location>
    </subcellularLocation>
</comment>
<dbReference type="GO" id="GO:0000287">
    <property type="term" value="F:magnesium ion binding"/>
    <property type="evidence" value="ECO:0007669"/>
    <property type="project" value="UniProtKB-UniRule"/>
</dbReference>
<dbReference type="Gene3D" id="3.40.50.300">
    <property type="entry name" value="P-loop containing nucleotide triphosphate hydrolases"/>
    <property type="match status" value="1"/>
</dbReference>
<organism evidence="8 9">
    <name type="scientific">Candidatus Allocopromorpha excrementavium</name>
    <dbReference type="NCBI Taxonomy" id="2840741"/>
    <lineage>
        <taxon>Bacteria</taxon>
        <taxon>Bacillati</taxon>
        <taxon>Bacillota</taxon>
        <taxon>Clostridia</taxon>
        <taxon>Eubacteriales</taxon>
        <taxon>Eubacteriaceae</taxon>
        <taxon>Eubacteriaceae incertae sedis</taxon>
        <taxon>Candidatus Allocopromorpha</taxon>
    </lineage>
</organism>
<keyword evidence="7" id="KW-0479">Metal-binding</keyword>
<dbReference type="Proteomes" id="UP000824159">
    <property type="component" value="Unassembled WGS sequence"/>
</dbReference>
<feature type="binding site" evidence="7">
    <location>
        <begin position="3"/>
        <end position="8"/>
    </location>
    <ligand>
        <name>ATP</name>
        <dbReference type="ChEBI" id="CHEBI:30616"/>
    </ligand>
</feature>
<keyword evidence="1 7" id="KW-0028">Amino-acid biosynthesis</keyword>
<comment type="caution">
    <text evidence="8">The sequence shown here is derived from an EMBL/GenBank/DDBJ whole genome shotgun (WGS) entry which is preliminary data.</text>
</comment>
<dbReference type="PRINTS" id="PR01100">
    <property type="entry name" value="SHIKIMTKNASE"/>
</dbReference>
<evidence type="ECO:0000256" key="7">
    <source>
        <dbReference type="HAMAP-Rule" id="MF_00109"/>
    </source>
</evidence>
<comment type="subunit">
    <text evidence="7">Monomer.</text>
</comment>
<dbReference type="GO" id="GO:0009073">
    <property type="term" value="P:aromatic amino acid family biosynthetic process"/>
    <property type="evidence" value="ECO:0007669"/>
    <property type="project" value="UniProtKB-KW"/>
</dbReference>
<protein>
    <recommendedName>
        <fullName evidence="7">Shikimate kinase</fullName>
        <shortName evidence="7">SK</shortName>
        <ecNumber evidence="7">2.7.1.71</ecNumber>
    </recommendedName>
</protein>
<dbReference type="GO" id="GO:0005829">
    <property type="term" value="C:cytosol"/>
    <property type="evidence" value="ECO:0007669"/>
    <property type="project" value="TreeGrafter"/>
</dbReference>
<gene>
    <name evidence="7" type="primary">aroK</name>
    <name evidence="8" type="ORF">IAD12_03315</name>
</gene>
<keyword evidence="7" id="KW-0963">Cytoplasm</keyword>
<sequence length="163" mass="18075">MPACGKSVTGVVLAKSLGMNFVDTDLIIQENEGKSLQRIINEEGIEAFKRAEEKTLLSLDLKNTVIATGGSAVYYPSAMEHMGDNGIIVYIEADIEEIKKRLKNIKTRGVAMSKGQSIDELYEIRKPFYEKYADVTVKSDKRSMEVTVEDIIKSLGNKVSCGY</sequence>
<reference evidence="8" key="2">
    <citation type="journal article" date="2021" name="PeerJ">
        <title>Extensive microbial diversity within the chicken gut microbiome revealed by metagenomics and culture.</title>
        <authorList>
            <person name="Gilroy R."/>
            <person name="Ravi A."/>
            <person name="Getino M."/>
            <person name="Pursley I."/>
            <person name="Horton D.L."/>
            <person name="Alikhan N.F."/>
            <person name="Baker D."/>
            <person name="Gharbi K."/>
            <person name="Hall N."/>
            <person name="Watson M."/>
            <person name="Adriaenssens E.M."/>
            <person name="Foster-Nyarko E."/>
            <person name="Jarju S."/>
            <person name="Secka A."/>
            <person name="Antonio M."/>
            <person name="Oren A."/>
            <person name="Chaudhuri R.R."/>
            <person name="La Ragione R."/>
            <person name="Hildebrand F."/>
            <person name="Pallen M.J."/>
        </authorList>
    </citation>
    <scope>NUCLEOTIDE SEQUENCE</scope>
    <source>
        <strain evidence="8">CHK176-22527</strain>
    </source>
</reference>
<dbReference type="EMBL" id="DVLX01000033">
    <property type="protein sequence ID" value="HIT99265.1"/>
    <property type="molecule type" value="Genomic_DNA"/>
</dbReference>
<dbReference type="AlphaFoldDB" id="A0A9D1HBP1"/>
<dbReference type="HAMAP" id="MF_00109">
    <property type="entry name" value="Shikimate_kinase"/>
    <property type="match status" value="1"/>
</dbReference>
<keyword evidence="6 7" id="KW-0057">Aromatic amino acid biosynthesis</keyword>
<evidence type="ECO:0000256" key="3">
    <source>
        <dbReference type="ARBA" id="ARBA00022741"/>
    </source>
</evidence>
<keyword evidence="4 7" id="KW-0418">Kinase</keyword>
<keyword evidence="5 7" id="KW-0067">ATP-binding</keyword>
<feature type="binding site" evidence="7">
    <location>
        <position position="70"/>
    </location>
    <ligand>
        <name>substrate</name>
    </ligand>
</feature>
<dbReference type="PANTHER" id="PTHR21087:SF16">
    <property type="entry name" value="SHIKIMATE KINASE 1, CHLOROPLASTIC"/>
    <property type="match status" value="1"/>
</dbReference>
<evidence type="ECO:0000256" key="2">
    <source>
        <dbReference type="ARBA" id="ARBA00022679"/>
    </source>
</evidence>
<dbReference type="SUPFAM" id="SSF52540">
    <property type="entry name" value="P-loop containing nucleoside triphosphate hydrolases"/>
    <property type="match status" value="1"/>
</dbReference>
<dbReference type="EC" id="2.7.1.71" evidence="7"/>
<comment type="catalytic activity">
    <reaction evidence="7">
        <text>shikimate + ATP = 3-phosphoshikimate + ADP + H(+)</text>
        <dbReference type="Rhea" id="RHEA:13121"/>
        <dbReference type="ChEBI" id="CHEBI:15378"/>
        <dbReference type="ChEBI" id="CHEBI:30616"/>
        <dbReference type="ChEBI" id="CHEBI:36208"/>
        <dbReference type="ChEBI" id="CHEBI:145989"/>
        <dbReference type="ChEBI" id="CHEBI:456216"/>
        <dbReference type="EC" id="2.7.1.71"/>
    </reaction>
</comment>
<dbReference type="GO" id="GO:0005524">
    <property type="term" value="F:ATP binding"/>
    <property type="evidence" value="ECO:0007669"/>
    <property type="project" value="UniProtKB-UniRule"/>
</dbReference>
<keyword evidence="7" id="KW-0460">Magnesium</keyword>
<reference evidence="8" key="1">
    <citation type="submission" date="2020-10" db="EMBL/GenBank/DDBJ databases">
        <authorList>
            <person name="Gilroy R."/>
        </authorList>
    </citation>
    <scope>NUCLEOTIDE SEQUENCE</scope>
    <source>
        <strain evidence="8">CHK176-22527</strain>
    </source>
</reference>
<comment type="pathway">
    <text evidence="7">Metabolic intermediate biosynthesis; chorismate biosynthesis; chorismate from D-erythrose 4-phosphate and phosphoenolpyruvate: step 5/7.</text>
</comment>
<dbReference type="InterPro" id="IPR027417">
    <property type="entry name" value="P-loop_NTPase"/>
</dbReference>
<evidence type="ECO:0000313" key="9">
    <source>
        <dbReference type="Proteomes" id="UP000824159"/>
    </source>
</evidence>
<feature type="binding site" evidence="7">
    <location>
        <position position="125"/>
    </location>
    <ligand>
        <name>substrate</name>
    </ligand>
</feature>
<evidence type="ECO:0000256" key="6">
    <source>
        <dbReference type="ARBA" id="ARBA00023141"/>
    </source>
</evidence>
<evidence type="ECO:0000256" key="4">
    <source>
        <dbReference type="ARBA" id="ARBA00022777"/>
    </source>
</evidence>
<evidence type="ECO:0000313" key="8">
    <source>
        <dbReference type="EMBL" id="HIT99265.1"/>
    </source>
</evidence>
<feature type="binding site" evidence="7">
    <location>
        <position position="7"/>
    </location>
    <ligand>
        <name>Mg(2+)</name>
        <dbReference type="ChEBI" id="CHEBI:18420"/>
    </ligand>
</feature>
<name>A0A9D1HBP1_9FIRM</name>
<feature type="binding site" evidence="7">
    <location>
        <position position="108"/>
    </location>
    <ligand>
        <name>ATP</name>
        <dbReference type="ChEBI" id="CHEBI:30616"/>
    </ligand>
</feature>
<dbReference type="InterPro" id="IPR000623">
    <property type="entry name" value="Shikimate_kinase/TSH1"/>
</dbReference>
<comment type="caution">
    <text evidence="7">Lacks conserved residue(s) required for the propagation of feature annotation.</text>
</comment>
<dbReference type="CDD" id="cd00464">
    <property type="entry name" value="SK"/>
    <property type="match status" value="1"/>
</dbReference>
<keyword evidence="3 7" id="KW-0547">Nucleotide-binding</keyword>
<dbReference type="GO" id="GO:0008652">
    <property type="term" value="P:amino acid biosynthetic process"/>
    <property type="evidence" value="ECO:0007669"/>
    <property type="project" value="UniProtKB-KW"/>
</dbReference>
<keyword evidence="2 7" id="KW-0808">Transferase</keyword>
<dbReference type="PANTHER" id="PTHR21087">
    <property type="entry name" value="SHIKIMATE KINASE"/>
    <property type="match status" value="1"/>
</dbReference>
<evidence type="ECO:0000256" key="5">
    <source>
        <dbReference type="ARBA" id="ARBA00022840"/>
    </source>
</evidence>
<comment type="cofactor">
    <cofactor evidence="7">
        <name>Mg(2+)</name>
        <dbReference type="ChEBI" id="CHEBI:18420"/>
    </cofactor>
    <text evidence="7">Binds 1 Mg(2+) ion per subunit.</text>
</comment>
<feature type="binding site" evidence="7">
    <location>
        <position position="142"/>
    </location>
    <ligand>
        <name>ATP</name>
        <dbReference type="ChEBI" id="CHEBI:30616"/>
    </ligand>
</feature>
<dbReference type="InterPro" id="IPR031322">
    <property type="entry name" value="Shikimate/glucono_kinase"/>
</dbReference>
<evidence type="ECO:0000256" key="1">
    <source>
        <dbReference type="ARBA" id="ARBA00022605"/>
    </source>
</evidence>